<dbReference type="AlphaFoldDB" id="A0A2K8Z4G6"/>
<organism evidence="1 2">
    <name type="scientific">Spirosoma pollinicola</name>
    <dbReference type="NCBI Taxonomy" id="2057025"/>
    <lineage>
        <taxon>Bacteria</taxon>
        <taxon>Pseudomonadati</taxon>
        <taxon>Bacteroidota</taxon>
        <taxon>Cytophagia</taxon>
        <taxon>Cytophagales</taxon>
        <taxon>Cytophagaceae</taxon>
        <taxon>Spirosoma</taxon>
    </lineage>
</organism>
<proteinExistence type="predicted"/>
<keyword evidence="2" id="KW-1185">Reference proteome</keyword>
<sequence length="168" mass="19087">MSFWQFDGNKSLPAFDYLLIDLSTLSDERLPILQSDYARLTAILLQNSRRKRELTRLLDAFADVVRRLVETPAGQRFVNTGFLYLSYTADLTKIELFGIFNRISSKTESSTMTVAEELIQQERRQNKIKFIKAMLNLNLTAAAIASAAELPLAEVDIIIDEINRTQAP</sequence>
<reference evidence="1 2" key="1">
    <citation type="submission" date="2017-11" db="EMBL/GenBank/DDBJ databases">
        <title>Taxonomic description and genome sequences of Spirosoma HA7 sp. nov., isolated from pollen microhabitat of Corylus avellana.</title>
        <authorList>
            <person name="Ambika Manirajan B."/>
            <person name="Suarez C."/>
            <person name="Ratering S."/>
            <person name="Geissler-Plaum R."/>
            <person name="Cardinale M."/>
            <person name="Sylvia S."/>
        </authorList>
    </citation>
    <scope>NUCLEOTIDE SEQUENCE [LARGE SCALE GENOMIC DNA]</scope>
    <source>
        <strain evidence="1 2">HA7</strain>
    </source>
</reference>
<dbReference type="Proteomes" id="UP000232883">
    <property type="component" value="Chromosome"/>
</dbReference>
<gene>
    <name evidence="1" type="ORF">CWM47_24875</name>
</gene>
<dbReference type="EMBL" id="CP025096">
    <property type="protein sequence ID" value="AUD04787.1"/>
    <property type="molecule type" value="Genomic_DNA"/>
</dbReference>
<protein>
    <submittedName>
        <fullName evidence="1">Uncharacterized protein</fullName>
    </submittedName>
</protein>
<evidence type="ECO:0000313" key="2">
    <source>
        <dbReference type="Proteomes" id="UP000232883"/>
    </source>
</evidence>
<dbReference type="KEGG" id="spir:CWM47_24875"/>
<name>A0A2K8Z4G6_9BACT</name>
<dbReference type="OrthoDB" id="932587at2"/>
<evidence type="ECO:0000313" key="1">
    <source>
        <dbReference type="EMBL" id="AUD04787.1"/>
    </source>
</evidence>
<accession>A0A2K8Z4G6</accession>